<comment type="caution">
    <text evidence="4">The sequence shown here is derived from an EMBL/GenBank/DDBJ whole genome shotgun (WGS) entry which is preliminary data.</text>
</comment>
<comment type="similarity">
    <text evidence="1">Belongs to the CdaR family.</text>
</comment>
<organism evidence="4 5">
    <name type="scientific">Pedococcus badiiscoriae</name>
    <dbReference type="NCBI Taxonomy" id="642776"/>
    <lineage>
        <taxon>Bacteria</taxon>
        <taxon>Bacillati</taxon>
        <taxon>Actinomycetota</taxon>
        <taxon>Actinomycetes</taxon>
        <taxon>Micrococcales</taxon>
        <taxon>Intrasporangiaceae</taxon>
        <taxon>Pedococcus</taxon>
    </lineage>
</organism>
<dbReference type="Pfam" id="PF13556">
    <property type="entry name" value="HTH_30"/>
    <property type="match status" value="1"/>
</dbReference>
<evidence type="ECO:0000313" key="4">
    <source>
        <dbReference type="EMBL" id="NYG08180.1"/>
    </source>
</evidence>
<dbReference type="Proteomes" id="UP000573599">
    <property type="component" value="Unassembled WGS sequence"/>
</dbReference>
<gene>
    <name evidence="4" type="ORF">BJ986_002667</name>
</gene>
<name>A0A852WH53_9MICO</name>
<dbReference type="PANTHER" id="PTHR33744:SF7">
    <property type="entry name" value="PUCR FAMILY TRANSCRIPTIONAL REGULATOR"/>
    <property type="match status" value="1"/>
</dbReference>
<proteinExistence type="inferred from homology"/>
<dbReference type="InterPro" id="IPR025736">
    <property type="entry name" value="PucR_C-HTH_dom"/>
</dbReference>
<dbReference type="Pfam" id="PF17853">
    <property type="entry name" value="GGDEF_2"/>
    <property type="match status" value="1"/>
</dbReference>
<evidence type="ECO:0000256" key="1">
    <source>
        <dbReference type="ARBA" id="ARBA00006754"/>
    </source>
</evidence>
<sequence>MPDTRVRTSTATLQRVERSAGELSSAATRRMEAAHDWYRALSAEDRSWVGLVAQAGIAAFIAWLRAGGDQTPVTADVFGTAPRELTRSITLRQTLDLVRSVVDVVEQDATALAEPGEEQALRESVLRYSREIAFAAAEVYAHAAEARGAWDARLEGLVVDAVLRGEADDSMQSRAAALGWGSTTRVAVIAGSTPPGGSAGVVDGLRRAAERVGLSTLAAVQGRRLVCIFGNVDDPLAAARALADHFGDGPLVVGPTVPHLFAAGRSARAALAGQSCAHAWPGAPRPVTADDLLAERVLVGDAPARALLLDRIWHPLSASSGSLLETASAYLETGGGLEGTARVLFVHPNTVRYRLGKIADLTGYQLTDPHDAHTVRIALALGRLSRPFTPTARPAPNPPSRL</sequence>
<dbReference type="Gene3D" id="1.10.10.2840">
    <property type="entry name" value="PucR C-terminal helix-turn-helix domain"/>
    <property type="match status" value="1"/>
</dbReference>
<keyword evidence="4" id="KW-0238">DNA-binding</keyword>
<feature type="domain" description="PucR C-terminal helix-turn-helix" evidence="2">
    <location>
        <begin position="323"/>
        <end position="380"/>
    </location>
</feature>
<evidence type="ECO:0000259" key="3">
    <source>
        <dbReference type="Pfam" id="PF17853"/>
    </source>
</evidence>
<reference evidence="4 5" key="1">
    <citation type="submission" date="2020-07" db="EMBL/GenBank/DDBJ databases">
        <title>Sequencing the genomes of 1000 actinobacteria strains.</title>
        <authorList>
            <person name="Klenk H.-P."/>
        </authorList>
    </citation>
    <scope>NUCLEOTIDE SEQUENCE [LARGE SCALE GENOMIC DNA]</scope>
    <source>
        <strain evidence="4 5">DSM 23987</strain>
    </source>
</reference>
<evidence type="ECO:0000259" key="2">
    <source>
        <dbReference type="Pfam" id="PF13556"/>
    </source>
</evidence>
<dbReference type="InterPro" id="IPR041522">
    <property type="entry name" value="CdaR_GGDEF"/>
</dbReference>
<dbReference type="InterPro" id="IPR051448">
    <property type="entry name" value="CdaR-like_regulators"/>
</dbReference>
<dbReference type="RefSeq" id="WP_238338099.1">
    <property type="nucleotide sequence ID" value="NZ_JACCAB010000001.1"/>
</dbReference>
<keyword evidence="5" id="KW-1185">Reference proteome</keyword>
<dbReference type="PANTHER" id="PTHR33744">
    <property type="entry name" value="CARBOHYDRATE DIACID REGULATOR"/>
    <property type="match status" value="1"/>
</dbReference>
<dbReference type="EMBL" id="JACCAB010000001">
    <property type="protein sequence ID" value="NYG08180.1"/>
    <property type="molecule type" value="Genomic_DNA"/>
</dbReference>
<dbReference type="InterPro" id="IPR042070">
    <property type="entry name" value="PucR_C-HTH_sf"/>
</dbReference>
<evidence type="ECO:0000313" key="5">
    <source>
        <dbReference type="Proteomes" id="UP000573599"/>
    </source>
</evidence>
<feature type="domain" description="CdaR GGDEF-like" evidence="3">
    <location>
        <begin position="165"/>
        <end position="272"/>
    </location>
</feature>
<protein>
    <submittedName>
        <fullName evidence="4">DNA-binding PucR family transcriptional regulator</fullName>
    </submittedName>
</protein>
<accession>A0A852WH53</accession>
<dbReference type="AlphaFoldDB" id="A0A852WH53"/>
<dbReference type="GO" id="GO:0003677">
    <property type="term" value="F:DNA binding"/>
    <property type="evidence" value="ECO:0007669"/>
    <property type="project" value="UniProtKB-KW"/>
</dbReference>